<dbReference type="InterPro" id="IPR044855">
    <property type="entry name" value="CoA-Trfase_III_dom3_sf"/>
</dbReference>
<evidence type="ECO:0000313" key="1">
    <source>
        <dbReference type="EMBL" id="KAA9156561.1"/>
    </source>
</evidence>
<dbReference type="InterPro" id="IPR050509">
    <property type="entry name" value="CoA-transferase_III"/>
</dbReference>
<gene>
    <name evidence="1" type="ORF">FPZ12_027330</name>
</gene>
<dbReference type="RefSeq" id="WP_144749406.1">
    <property type="nucleotide sequence ID" value="NZ_VMNW02000048.1"/>
</dbReference>
<dbReference type="OrthoDB" id="9797653at2"/>
<comment type="caution">
    <text evidence="1">The sequence shown here is derived from an EMBL/GenBank/DDBJ whole genome shotgun (WGS) entry which is preliminary data.</text>
</comment>
<dbReference type="EMBL" id="VMNW02000048">
    <property type="protein sequence ID" value="KAA9156561.1"/>
    <property type="molecule type" value="Genomic_DNA"/>
</dbReference>
<sequence length="387" mass="41589">MSANPYAALKVVELSADSAGEYTGKLLADQGAEVIKVEPPGGAVSRRIGPFAAGRADAEASLHYRWYNTSKRSVVLDESTEDGQRALAGLLEGADILIMGRAAAGSSPQALTEAHPRLIVLAVTPFGLDGPWADYRSSDLVALALGGPLNSCGYDDHSIPPIRPGGNQAYATAASFAHTGLLLALLERRRSGRGQVVDVSMHSALAVSGELANPFWFYPKAIVRRQTCRHAQPTPTQPALFECADGRWVYFALILADRKPWQALVDWMDSLGLAADLVQPEYGELAYRQANFSHIQDLVEVFFLLLDGDTAYHEGQRRGLPIGITNAPEELFGDEHLAARGFFVEVEQSGGEPALQPGSPFWFSAFASPGPGRAPRLGEHTQEVLGT</sequence>
<accession>A0A5N0UWI4</accession>
<dbReference type="InterPro" id="IPR023606">
    <property type="entry name" value="CoA-Trfase_III_dom_1_sf"/>
</dbReference>
<dbReference type="PANTHER" id="PTHR48228">
    <property type="entry name" value="SUCCINYL-COA--D-CITRAMALATE COA-TRANSFERASE"/>
    <property type="match status" value="1"/>
</dbReference>
<keyword evidence="1" id="KW-0808">Transferase</keyword>
<dbReference type="AlphaFoldDB" id="A0A5N0UWI4"/>
<keyword evidence="2" id="KW-1185">Reference proteome</keyword>
<dbReference type="Proteomes" id="UP000319769">
    <property type="component" value="Unassembled WGS sequence"/>
</dbReference>
<dbReference type="Gene3D" id="3.40.50.10540">
    <property type="entry name" value="Crotonobetainyl-coa:carnitine coa-transferase, domain 1"/>
    <property type="match status" value="1"/>
</dbReference>
<evidence type="ECO:0000313" key="2">
    <source>
        <dbReference type="Proteomes" id="UP000319769"/>
    </source>
</evidence>
<dbReference type="PANTHER" id="PTHR48228:SF5">
    <property type="entry name" value="ALPHA-METHYLACYL-COA RACEMASE"/>
    <property type="match status" value="1"/>
</dbReference>
<dbReference type="SUPFAM" id="SSF89796">
    <property type="entry name" value="CoA-transferase family III (CaiB/BaiF)"/>
    <property type="match status" value="1"/>
</dbReference>
<dbReference type="Pfam" id="PF02515">
    <property type="entry name" value="CoA_transf_3"/>
    <property type="match status" value="1"/>
</dbReference>
<name>A0A5N0UWI4_9PSEU</name>
<reference evidence="1" key="1">
    <citation type="submission" date="2019-09" db="EMBL/GenBank/DDBJ databases">
        <authorList>
            <person name="Teo W.F.A."/>
            <person name="Duangmal K."/>
        </authorList>
    </citation>
    <scope>NUCLEOTIDE SEQUENCE [LARGE SCALE GENOMIC DNA]</scope>
    <source>
        <strain evidence="1">K81G1</strain>
    </source>
</reference>
<dbReference type="GO" id="GO:0016740">
    <property type="term" value="F:transferase activity"/>
    <property type="evidence" value="ECO:0007669"/>
    <property type="project" value="UniProtKB-KW"/>
</dbReference>
<proteinExistence type="predicted"/>
<dbReference type="Gene3D" id="3.30.1540.10">
    <property type="entry name" value="formyl-coa transferase, domain 3"/>
    <property type="match status" value="1"/>
</dbReference>
<protein>
    <submittedName>
        <fullName evidence="1">CoA transferase</fullName>
    </submittedName>
</protein>
<organism evidence="1 2">
    <name type="scientific">Amycolatopsis acidicola</name>
    <dbReference type="NCBI Taxonomy" id="2596893"/>
    <lineage>
        <taxon>Bacteria</taxon>
        <taxon>Bacillati</taxon>
        <taxon>Actinomycetota</taxon>
        <taxon>Actinomycetes</taxon>
        <taxon>Pseudonocardiales</taxon>
        <taxon>Pseudonocardiaceae</taxon>
        <taxon>Amycolatopsis</taxon>
    </lineage>
</organism>
<dbReference type="InterPro" id="IPR003673">
    <property type="entry name" value="CoA-Trfase_fam_III"/>
</dbReference>